<feature type="region of interest" description="Disordered" evidence="1">
    <location>
        <begin position="154"/>
        <end position="217"/>
    </location>
</feature>
<evidence type="ECO:0000313" key="3">
    <source>
        <dbReference type="Proteomes" id="UP001374579"/>
    </source>
</evidence>
<protein>
    <submittedName>
        <fullName evidence="2">Uncharacterized protein</fullName>
    </submittedName>
</protein>
<evidence type="ECO:0000256" key="1">
    <source>
        <dbReference type="SAM" id="MobiDB-lite"/>
    </source>
</evidence>
<sequence>MRMVLASEVALEASSEPMSALVYELSVDRSQSRETVSVCDRMETDQHSHETEFKIEIDVAEEPPLAWSMTQQQPQSVERSQARQTVSGCDRMEEEERTVKIEVETERDTQEPLLGRQSVPQCTTQQHSREPEIKIEIDVAEEPPLAWCMTQQHSHVGTGKMSGRGRPRRPNQGTRPARLQEELPVSGARAKRQRWTATRAATAQVPSSNRDSQGAWFDGAHDATRQEPEPRQQQGTDEGLFNWVRSLEEAANQARQDSEARIRALESALASQSASQKGQALDALSITVPHEIKERIVLNKFVDLQVLSAKSFLDRLEEKALALVQDDWLVRCQNNVTG</sequence>
<name>A0AAN9B2S1_9CAEN</name>
<feature type="compositionally biased region" description="Polar residues" evidence="1">
    <location>
        <begin position="68"/>
        <end position="87"/>
    </location>
</feature>
<evidence type="ECO:0000313" key="2">
    <source>
        <dbReference type="EMBL" id="KAK7096445.1"/>
    </source>
</evidence>
<organism evidence="2 3">
    <name type="scientific">Littorina saxatilis</name>
    <dbReference type="NCBI Taxonomy" id="31220"/>
    <lineage>
        <taxon>Eukaryota</taxon>
        <taxon>Metazoa</taxon>
        <taxon>Spiralia</taxon>
        <taxon>Lophotrochozoa</taxon>
        <taxon>Mollusca</taxon>
        <taxon>Gastropoda</taxon>
        <taxon>Caenogastropoda</taxon>
        <taxon>Littorinimorpha</taxon>
        <taxon>Littorinoidea</taxon>
        <taxon>Littorinidae</taxon>
        <taxon>Littorina</taxon>
    </lineage>
</organism>
<dbReference type="EMBL" id="JBAMIC010000014">
    <property type="protein sequence ID" value="KAK7096445.1"/>
    <property type="molecule type" value="Genomic_DNA"/>
</dbReference>
<dbReference type="AlphaFoldDB" id="A0AAN9B2S1"/>
<accession>A0AAN9B2S1</accession>
<feature type="compositionally biased region" description="Basic and acidic residues" evidence="1">
    <location>
        <begin position="97"/>
        <end position="110"/>
    </location>
</feature>
<gene>
    <name evidence="2" type="ORF">V1264_005741</name>
</gene>
<keyword evidence="3" id="KW-1185">Reference proteome</keyword>
<feature type="region of interest" description="Disordered" evidence="1">
    <location>
        <begin position="68"/>
        <end position="132"/>
    </location>
</feature>
<dbReference type="Proteomes" id="UP001374579">
    <property type="component" value="Unassembled WGS sequence"/>
</dbReference>
<comment type="caution">
    <text evidence="2">The sequence shown here is derived from an EMBL/GenBank/DDBJ whole genome shotgun (WGS) entry which is preliminary data.</text>
</comment>
<reference evidence="2 3" key="1">
    <citation type="submission" date="2024-02" db="EMBL/GenBank/DDBJ databases">
        <title>Chromosome-scale genome assembly of the rough periwinkle Littorina saxatilis.</title>
        <authorList>
            <person name="De Jode A."/>
            <person name="Faria R."/>
            <person name="Formenti G."/>
            <person name="Sims Y."/>
            <person name="Smith T.P."/>
            <person name="Tracey A."/>
            <person name="Wood J.M.D."/>
            <person name="Zagrodzka Z.B."/>
            <person name="Johannesson K."/>
            <person name="Butlin R.K."/>
            <person name="Leder E.H."/>
        </authorList>
    </citation>
    <scope>NUCLEOTIDE SEQUENCE [LARGE SCALE GENOMIC DNA]</scope>
    <source>
        <strain evidence="2">Snail1</strain>
        <tissue evidence="2">Muscle</tissue>
    </source>
</reference>
<proteinExistence type="predicted"/>